<evidence type="ECO:0000313" key="10">
    <source>
        <dbReference type="Proteomes" id="UP001303889"/>
    </source>
</evidence>
<feature type="transmembrane region" description="Helical" evidence="7">
    <location>
        <begin position="20"/>
        <end position="43"/>
    </location>
</feature>
<proteinExistence type="inferred from homology"/>
<feature type="transmembrane region" description="Helical" evidence="7">
    <location>
        <begin position="212"/>
        <end position="230"/>
    </location>
</feature>
<evidence type="ECO:0000256" key="6">
    <source>
        <dbReference type="SAM" id="MobiDB-lite"/>
    </source>
</evidence>
<feature type="region of interest" description="Disordered" evidence="6">
    <location>
        <begin position="372"/>
        <end position="404"/>
    </location>
</feature>
<evidence type="ECO:0000256" key="3">
    <source>
        <dbReference type="ARBA" id="ARBA00022989"/>
    </source>
</evidence>
<comment type="similarity">
    <text evidence="5">Belongs to the SAT4 family.</text>
</comment>
<accession>A0AAN6MCD6</accession>
<sequence>MASQGGASELPPNAFEDRTATVIGSVVFCLLWSTTLVGMRMWTRGVIIKQLGLDDYACVAGLLMLYGTGIAIAHMTTFGLGKHFYVMNPVNIPLYLRDFYVSIVMYCAALLFIKLSFLFQYYRVLAVGQRMRYVYIASIVVVGGWALSQVLVGIFACNPVSGFWDSTIKANCIPNIPQWYINAGGNIITDVLVFALPLPAIWGLQLPKASRLVLLGVFSLGFFTVIISIIRIRYLKLFEDFPWENVASSLWSVGELTSALTCACVPTLRPLVGRFLPSFATQAGRSSKGYAKSGTGGSSGVHRGTIEGSGLESGLGTVTGGGGIVSGHGHRKNRSVLDSPDGSEVELAQAKGGMRSNPFEVHVVREINMGVESPGASPGEMGVRGYVPPHAPKRTRSKGSLGGM</sequence>
<comment type="subcellular location">
    <subcellularLocation>
        <location evidence="1">Membrane</location>
        <topology evidence="1">Multi-pass membrane protein</topology>
    </subcellularLocation>
</comment>
<dbReference type="Pfam" id="PF20684">
    <property type="entry name" value="Fung_rhodopsin"/>
    <property type="match status" value="1"/>
</dbReference>
<dbReference type="PANTHER" id="PTHR33048">
    <property type="entry name" value="PTH11-LIKE INTEGRAL MEMBRANE PROTEIN (AFU_ORTHOLOGUE AFUA_5G11245)"/>
    <property type="match status" value="1"/>
</dbReference>
<dbReference type="GO" id="GO:0016020">
    <property type="term" value="C:membrane"/>
    <property type="evidence" value="ECO:0007669"/>
    <property type="project" value="UniProtKB-SubCell"/>
</dbReference>
<evidence type="ECO:0000259" key="8">
    <source>
        <dbReference type="Pfam" id="PF20684"/>
    </source>
</evidence>
<gene>
    <name evidence="9" type="ORF">C8A05DRAFT_19531</name>
</gene>
<evidence type="ECO:0000256" key="7">
    <source>
        <dbReference type="SAM" id="Phobius"/>
    </source>
</evidence>
<keyword evidence="2 7" id="KW-0812">Transmembrane</keyword>
<feature type="domain" description="Rhodopsin" evidence="8">
    <location>
        <begin position="39"/>
        <end position="273"/>
    </location>
</feature>
<feature type="transmembrane region" description="Helical" evidence="7">
    <location>
        <begin position="179"/>
        <end position="200"/>
    </location>
</feature>
<organism evidence="9 10">
    <name type="scientific">Staphylotrichum tortipilum</name>
    <dbReference type="NCBI Taxonomy" id="2831512"/>
    <lineage>
        <taxon>Eukaryota</taxon>
        <taxon>Fungi</taxon>
        <taxon>Dikarya</taxon>
        <taxon>Ascomycota</taxon>
        <taxon>Pezizomycotina</taxon>
        <taxon>Sordariomycetes</taxon>
        <taxon>Sordariomycetidae</taxon>
        <taxon>Sordariales</taxon>
        <taxon>Chaetomiaceae</taxon>
        <taxon>Staphylotrichum</taxon>
    </lineage>
</organism>
<reference evidence="9" key="2">
    <citation type="submission" date="2023-05" db="EMBL/GenBank/DDBJ databases">
        <authorList>
            <consortium name="Lawrence Berkeley National Laboratory"/>
            <person name="Steindorff A."/>
            <person name="Hensen N."/>
            <person name="Bonometti L."/>
            <person name="Westerberg I."/>
            <person name="Brannstrom I.O."/>
            <person name="Guillou S."/>
            <person name="Cros-Aarteil S."/>
            <person name="Calhoun S."/>
            <person name="Haridas S."/>
            <person name="Kuo A."/>
            <person name="Mondo S."/>
            <person name="Pangilinan J."/>
            <person name="Riley R."/>
            <person name="Labutti K."/>
            <person name="Andreopoulos B."/>
            <person name="Lipzen A."/>
            <person name="Chen C."/>
            <person name="Yanf M."/>
            <person name="Daum C."/>
            <person name="Ng V."/>
            <person name="Clum A."/>
            <person name="Ohm R."/>
            <person name="Martin F."/>
            <person name="Silar P."/>
            <person name="Natvig D."/>
            <person name="Lalanne C."/>
            <person name="Gautier V."/>
            <person name="Ament-Velasquez S.L."/>
            <person name="Kruys A."/>
            <person name="Hutchinson M.I."/>
            <person name="Powell A.J."/>
            <person name="Barry K."/>
            <person name="Miller A.N."/>
            <person name="Grigoriev I.V."/>
            <person name="Debuchy R."/>
            <person name="Gladieux P."/>
            <person name="Thoren M.H."/>
            <person name="Johannesson H."/>
        </authorList>
    </citation>
    <scope>NUCLEOTIDE SEQUENCE</scope>
    <source>
        <strain evidence="9">CBS 103.79</strain>
    </source>
</reference>
<evidence type="ECO:0000256" key="5">
    <source>
        <dbReference type="ARBA" id="ARBA00038359"/>
    </source>
</evidence>
<feature type="transmembrane region" description="Helical" evidence="7">
    <location>
        <begin position="133"/>
        <end position="156"/>
    </location>
</feature>
<protein>
    <recommendedName>
        <fullName evidence="8">Rhodopsin domain-containing protein</fullName>
    </recommendedName>
</protein>
<evidence type="ECO:0000256" key="2">
    <source>
        <dbReference type="ARBA" id="ARBA00022692"/>
    </source>
</evidence>
<feature type="compositionally biased region" description="Gly residues" evidence="6">
    <location>
        <begin position="311"/>
        <end position="326"/>
    </location>
</feature>
<evidence type="ECO:0000256" key="1">
    <source>
        <dbReference type="ARBA" id="ARBA00004141"/>
    </source>
</evidence>
<dbReference type="PANTHER" id="PTHR33048:SF47">
    <property type="entry name" value="INTEGRAL MEMBRANE PROTEIN-RELATED"/>
    <property type="match status" value="1"/>
</dbReference>
<evidence type="ECO:0000313" key="9">
    <source>
        <dbReference type="EMBL" id="KAK3897762.1"/>
    </source>
</evidence>
<reference evidence="9" key="1">
    <citation type="journal article" date="2023" name="Mol. Phylogenet. Evol.">
        <title>Genome-scale phylogeny and comparative genomics of the fungal order Sordariales.</title>
        <authorList>
            <person name="Hensen N."/>
            <person name="Bonometti L."/>
            <person name="Westerberg I."/>
            <person name="Brannstrom I.O."/>
            <person name="Guillou S."/>
            <person name="Cros-Aarteil S."/>
            <person name="Calhoun S."/>
            <person name="Haridas S."/>
            <person name="Kuo A."/>
            <person name="Mondo S."/>
            <person name="Pangilinan J."/>
            <person name="Riley R."/>
            <person name="LaButti K."/>
            <person name="Andreopoulos B."/>
            <person name="Lipzen A."/>
            <person name="Chen C."/>
            <person name="Yan M."/>
            <person name="Daum C."/>
            <person name="Ng V."/>
            <person name="Clum A."/>
            <person name="Steindorff A."/>
            <person name="Ohm R.A."/>
            <person name="Martin F."/>
            <person name="Silar P."/>
            <person name="Natvig D.O."/>
            <person name="Lalanne C."/>
            <person name="Gautier V."/>
            <person name="Ament-Velasquez S.L."/>
            <person name="Kruys A."/>
            <person name="Hutchinson M.I."/>
            <person name="Powell A.J."/>
            <person name="Barry K."/>
            <person name="Miller A.N."/>
            <person name="Grigoriev I.V."/>
            <person name="Debuchy R."/>
            <person name="Gladieux P."/>
            <person name="Hiltunen Thoren M."/>
            <person name="Johannesson H."/>
        </authorList>
    </citation>
    <scope>NUCLEOTIDE SEQUENCE</scope>
    <source>
        <strain evidence="9">CBS 103.79</strain>
    </source>
</reference>
<keyword evidence="3 7" id="KW-1133">Transmembrane helix</keyword>
<name>A0AAN6MCD6_9PEZI</name>
<keyword evidence="4 7" id="KW-0472">Membrane</keyword>
<feature type="transmembrane region" description="Helical" evidence="7">
    <location>
        <begin position="99"/>
        <end position="121"/>
    </location>
</feature>
<keyword evidence="10" id="KW-1185">Reference proteome</keyword>
<evidence type="ECO:0000256" key="4">
    <source>
        <dbReference type="ARBA" id="ARBA00023136"/>
    </source>
</evidence>
<dbReference type="InterPro" id="IPR049326">
    <property type="entry name" value="Rhodopsin_dom_fungi"/>
</dbReference>
<dbReference type="InterPro" id="IPR052337">
    <property type="entry name" value="SAT4-like"/>
</dbReference>
<dbReference type="EMBL" id="MU856074">
    <property type="protein sequence ID" value="KAK3897762.1"/>
    <property type="molecule type" value="Genomic_DNA"/>
</dbReference>
<comment type="caution">
    <text evidence="9">The sequence shown here is derived from an EMBL/GenBank/DDBJ whole genome shotgun (WGS) entry which is preliminary data.</text>
</comment>
<feature type="transmembrane region" description="Helical" evidence="7">
    <location>
        <begin position="55"/>
        <end position="79"/>
    </location>
</feature>
<dbReference type="Proteomes" id="UP001303889">
    <property type="component" value="Unassembled WGS sequence"/>
</dbReference>
<dbReference type="AlphaFoldDB" id="A0AAN6MCD6"/>
<feature type="region of interest" description="Disordered" evidence="6">
    <location>
        <begin position="285"/>
        <end position="344"/>
    </location>
</feature>